<comment type="caution">
    <text evidence="1">The sequence shown here is derived from an EMBL/GenBank/DDBJ whole genome shotgun (WGS) entry which is preliminary data.</text>
</comment>
<dbReference type="EMBL" id="JPKZ01002528">
    <property type="protein sequence ID" value="KHN76356.1"/>
    <property type="molecule type" value="Genomic_DNA"/>
</dbReference>
<reference evidence="1 2" key="1">
    <citation type="submission" date="2014-11" db="EMBL/GenBank/DDBJ databases">
        <title>Genetic blueprint of the zoonotic pathogen Toxocara canis.</title>
        <authorList>
            <person name="Zhu X.-Q."/>
            <person name="Korhonen P.K."/>
            <person name="Cai H."/>
            <person name="Young N.D."/>
            <person name="Nejsum P."/>
            <person name="von Samson-Himmelstjerna G."/>
            <person name="Boag P.R."/>
            <person name="Tan P."/>
            <person name="Li Q."/>
            <person name="Min J."/>
            <person name="Yang Y."/>
            <person name="Wang X."/>
            <person name="Fang X."/>
            <person name="Hall R.S."/>
            <person name="Hofmann A."/>
            <person name="Sternberg P.W."/>
            <person name="Jex A.R."/>
            <person name="Gasser R.B."/>
        </authorList>
    </citation>
    <scope>NUCLEOTIDE SEQUENCE [LARGE SCALE GENOMIC DNA]</scope>
    <source>
        <strain evidence="1">PN_DK_2014</strain>
    </source>
</reference>
<name>A0A0B2UZ89_TOXCA</name>
<keyword evidence="2" id="KW-1185">Reference proteome</keyword>
<evidence type="ECO:0000313" key="2">
    <source>
        <dbReference type="Proteomes" id="UP000031036"/>
    </source>
</evidence>
<proteinExistence type="predicted"/>
<feature type="non-terminal residue" evidence="1">
    <location>
        <position position="1"/>
    </location>
</feature>
<dbReference type="AlphaFoldDB" id="A0A0B2UZ89"/>
<organism evidence="1 2">
    <name type="scientific">Toxocara canis</name>
    <name type="common">Canine roundworm</name>
    <dbReference type="NCBI Taxonomy" id="6265"/>
    <lineage>
        <taxon>Eukaryota</taxon>
        <taxon>Metazoa</taxon>
        <taxon>Ecdysozoa</taxon>
        <taxon>Nematoda</taxon>
        <taxon>Chromadorea</taxon>
        <taxon>Rhabditida</taxon>
        <taxon>Spirurina</taxon>
        <taxon>Ascaridomorpha</taxon>
        <taxon>Ascaridoidea</taxon>
        <taxon>Toxocaridae</taxon>
        <taxon>Toxocara</taxon>
    </lineage>
</organism>
<evidence type="ECO:0000313" key="1">
    <source>
        <dbReference type="EMBL" id="KHN76356.1"/>
    </source>
</evidence>
<sequence length="147" mass="15797">LGSSISGSEKHLHEETSKWDLWCLAAYARWSVQHTCPPVRRRLCRIDTHCCAVHSVYSMGIAADCFGSENCFGMEAGGGPTEGRSKSLPFPSCETVFAGCCCSVRMGVLGGGRGRCLGRNAERFRETFSGPTYVTVAHVTAADINAS</sequence>
<accession>A0A0B2UZ89</accession>
<gene>
    <name evidence="1" type="ORF">Tcan_00169</name>
</gene>
<dbReference type="Proteomes" id="UP000031036">
    <property type="component" value="Unassembled WGS sequence"/>
</dbReference>
<protein>
    <submittedName>
        <fullName evidence="1">Uncharacterized protein</fullName>
    </submittedName>
</protein>